<evidence type="ECO:0000313" key="7">
    <source>
        <dbReference type="EMBL" id="AII10954.1"/>
    </source>
</evidence>
<evidence type="ECO:0000256" key="4">
    <source>
        <dbReference type="ARBA" id="ARBA00023709"/>
    </source>
</evidence>
<geneLocation type="plasmid" evidence="7 8">
    <name>pPDG2</name>
</geneLocation>
<dbReference type="GO" id="GO:0006631">
    <property type="term" value="P:fatty acid metabolic process"/>
    <property type="evidence" value="ECO:0007669"/>
    <property type="project" value="UniProtKB-KW"/>
</dbReference>
<dbReference type="SUPFAM" id="SSF52096">
    <property type="entry name" value="ClpP/crotonase"/>
    <property type="match status" value="1"/>
</dbReference>
<proteinExistence type="inferred from homology"/>
<dbReference type="AlphaFoldDB" id="A0A076F5K1"/>
<organism evidence="7 8">
    <name type="scientific">Rhodococcus opacus</name>
    <name type="common">Nocardia opaca</name>
    <dbReference type="NCBI Taxonomy" id="37919"/>
    <lineage>
        <taxon>Bacteria</taxon>
        <taxon>Bacillati</taxon>
        <taxon>Actinomycetota</taxon>
        <taxon>Actinomycetes</taxon>
        <taxon>Mycobacteriales</taxon>
        <taxon>Nocardiaceae</taxon>
        <taxon>Rhodococcus</taxon>
    </lineage>
</organism>
<dbReference type="PANTHER" id="PTHR43802:SF1">
    <property type="entry name" value="IP11341P-RELATED"/>
    <property type="match status" value="1"/>
</dbReference>
<evidence type="ECO:0000256" key="2">
    <source>
        <dbReference type="ARBA" id="ARBA00005254"/>
    </source>
</evidence>
<reference evidence="7 8" key="1">
    <citation type="submission" date="2014-07" db="EMBL/GenBank/DDBJ databases">
        <title>Genome Sequence of Rhodococcus opacus Strain R7, a Biodegrader of Mono- and Polycyclic Aromatic Hydrocarbons.</title>
        <authorList>
            <person name="Di Gennaro P."/>
            <person name="Zampolli J."/>
            <person name="Presti I."/>
            <person name="Cappelletti M."/>
            <person name="D'Ursi P."/>
            <person name="Orro A."/>
            <person name="Mezzelani A."/>
            <person name="Milanesi L."/>
        </authorList>
    </citation>
    <scope>NUCLEOTIDE SEQUENCE [LARGE SCALE GENOMIC DNA]</scope>
    <source>
        <strain evidence="7 8">R7</strain>
        <plasmid evidence="7">pPDG2</plasmid>
    </source>
</reference>
<comment type="function">
    <text evidence="1">Could possibly oxidize fatty acids using specific components.</text>
</comment>
<evidence type="ECO:0000256" key="3">
    <source>
        <dbReference type="ARBA" id="ARBA00022832"/>
    </source>
</evidence>
<dbReference type="GO" id="GO:0004300">
    <property type="term" value="F:enoyl-CoA hydratase activity"/>
    <property type="evidence" value="ECO:0007669"/>
    <property type="project" value="UniProtKB-EC"/>
</dbReference>
<dbReference type="Proteomes" id="UP000028488">
    <property type="component" value="Plasmid pPDG2"/>
</dbReference>
<protein>
    <submittedName>
        <fullName evidence="7">Enoyl-CoA hydratase</fullName>
    </submittedName>
</protein>
<dbReference type="InterPro" id="IPR018376">
    <property type="entry name" value="Enoyl-CoA_hyd/isom_CS"/>
</dbReference>
<evidence type="ECO:0000313" key="8">
    <source>
        <dbReference type="Proteomes" id="UP000028488"/>
    </source>
</evidence>
<evidence type="ECO:0000256" key="1">
    <source>
        <dbReference type="ARBA" id="ARBA00002994"/>
    </source>
</evidence>
<comment type="similarity">
    <text evidence="2 6">Belongs to the enoyl-CoA hydratase/isomerase family.</text>
</comment>
<dbReference type="PROSITE" id="PS00166">
    <property type="entry name" value="ENOYL_COA_HYDRATASE"/>
    <property type="match status" value="1"/>
</dbReference>
<name>A0A076F5K1_RHOOP</name>
<accession>A0A076F5K1</accession>
<comment type="catalytic activity">
    <reaction evidence="5">
        <text>a 4-saturated-(3S)-3-hydroxyacyl-CoA = a (3E)-enoyl-CoA + H2O</text>
        <dbReference type="Rhea" id="RHEA:20724"/>
        <dbReference type="ChEBI" id="CHEBI:15377"/>
        <dbReference type="ChEBI" id="CHEBI:58521"/>
        <dbReference type="ChEBI" id="CHEBI:137480"/>
        <dbReference type="EC" id="4.2.1.17"/>
    </reaction>
</comment>
<keyword evidence="7" id="KW-0614">Plasmid</keyword>
<evidence type="ECO:0000256" key="6">
    <source>
        <dbReference type="RuleBase" id="RU003707"/>
    </source>
</evidence>
<dbReference type="Pfam" id="PF00378">
    <property type="entry name" value="ECH_1"/>
    <property type="match status" value="1"/>
</dbReference>
<dbReference type="Gene3D" id="3.90.226.10">
    <property type="entry name" value="2-enoyl-CoA Hydratase, Chain A, domain 1"/>
    <property type="match status" value="1"/>
</dbReference>
<dbReference type="CDD" id="cd06558">
    <property type="entry name" value="crotonase-like"/>
    <property type="match status" value="1"/>
</dbReference>
<gene>
    <name evidence="7" type="ORF">EP51_43310</name>
</gene>
<keyword evidence="3" id="KW-0443">Lipid metabolism</keyword>
<sequence length="258" mass="27264">MATPASNVVESRIDGPIGTILLNRPEAMNAITVELGAGLEAALRDLAPRVSVIVIRGAGGNFSVGGDFRELQRLRAQGRDAMAPLFGNFARACAAIAELDVPVIAAVEGFAMAGGFELMLSADIALVHEKAKLADTHSNHAMVPGGGSTQRLPRMVGRQRALAHILTGDRLSATDAVAWGLAYRALSADRFDAAVAEFARNLAEKDRTALARIKRLIYAGLERPLSEGIELEAQIVLDHLSEDTSGAGIDAFTGRKET</sequence>
<dbReference type="InterPro" id="IPR001753">
    <property type="entry name" value="Enoyl-CoA_hydra/iso"/>
</dbReference>
<keyword evidence="3" id="KW-0276">Fatty acid metabolism</keyword>
<comment type="catalytic activity">
    <reaction evidence="4">
        <text>a (3S)-3-hydroxyacyl-CoA = a (2E)-enoyl-CoA + H2O</text>
        <dbReference type="Rhea" id="RHEA:16105"/>
        <dbReference type="ChEBI" id="CHEBI:15377"/>
        <dbReference type="ChEBI" id="CHEBI:57318"/>
        <dbReference type="ChEBI" id="CHEBI:58856"/>
        <dbReference type="EC" id="4.2.1.17"/>
    </reaction>
</comment>
<evidence type="ECO:0000256" key="5">
    <source>
        <dbReference type="ARBA" id="ARBA00023717"/>
    </source>
</evidence>
<dbReference type="InterPro" id="IPR029045">
    <property type="entry name" value="ClpP/crotonase-like_dom_sf"/>
</dbReference>
<dbReference type="EMBL" id="CP008949">
    <property type="protein sequence ID" value="AII10954.1"/>
    <property type="molecule type" value="Genomic_DNA"/>
</dbReference>
<dbReference type="PANTHER" id="PTHR43802">
    <property type="entry name" value="ENOYL-COA HYDRATASE"/>
    <property type="match status" value="1"/>
</dbReference>